<dbReference type="InterPro" id="IPR002186">
    <property type="entry name" value="Neocarzinostatin_fam"/>
</dbReference>
<dbReference type="PANTHER" id="PTHR42996">
    <property type="entry name" value="PHOSPHATE-BINDING PROTEIN PSTS"/>
    <property type="match status" value="1"/>
</dbReference>
<evidence type="ECO:0000256" key="5">
    <source>
        <dbReference type="ARBA" id="ARBA00023125"/>
    </source>
</evidence>
<dbReference type="EMBL" id="JACCAB010000001">
    <property type="protein sequence ID" value="NYG07298.1"/>
    <property type="molecule type" value="Genomic_DNA"/>
</dbReference>
<dbReference type="SUPFAM" id="SSF53850">
    <property type="entry name" value="Periplasmic binding protein-like II"/>
    <property type="match status" value="1"/>
</dbReference>
<feature type="compositionally biased region" description="Gly residues" evidence="7">
    <location>
        <begin position="526"/>
        <end position="537"/>
    </location>
</feature>
<dbReference type="Pfam" id="PF00960">
    <property type="entry name" value="Neocarzinostat"/>
    <property type="match status" value="1"/>
</dbReference>
<evidence type="ECO:0000313" key="9">
    <source>
        <dbReference type="EMBL" id="NYG07298.1"/>
    </source>
</evidence>
<feature type="compositionally biased region" description="Polar residues" evidence="7">
    <location>
        <begin position="560"/>
        <end position="571"/>
    </location>
</feature>
<dbReference type="InterPro" id="IPR050962">
    <property type="entry name" value="Phosphate-bind_PstS"/>
</dbReference>
<keyword evidence="3" id="KW-0929">Antimicrobial</keyword>
<evidence type="ECO:0000256" key="3">
    <source>
        <dbReference type="ARBA" id="ARBA00022529"/>
    </source>
</evidence>
<feature type="compositionally biased region" description="Pro residues" evidence="7">
    <location>
        <begin position="493"/>
        <end position="519"/>
    </location>
</feature>
<dbReference type="GO" id="GO:0042742">
    <property type="term" value="P:defense response to bacterium"/>
    <property type="evidence" value="ECO:0007669"/>
    <property type="project" value="UniProtKB-KW"/>
</dbReference>
<evidence type="ECO:0000259" key="8">
    <source>
        <dbReference type="Pfam" id="PF12849"/>
    </source>
</evidence>
<accession>A0A852WE42</accession>
<evidence type="ECO:0000313" key="10">
    <source>
        <dbReference type="Proteomes" id="UP000573599"/>
    </source>
</evidence>
<dbReference type="Pfam" id="PF12849">
    <property type="entry name" value="PBP_like_2"/>
    <property type="match status" value="1"/>
</dbReference>
<dbReference type="SUPFAM" id="SSF49319">
    <property type="entry name" value="Actinoxanthin-like"/>
    <property type="match status" value="1"/>
</dbReference>
<protein>
    <submittedName>
        <fullName evidence="9">ABC-type phosphate transport system substrate-binding protein</fullName>
    </submittedName>
</protein>
<gene>
    <name evidence="9" type="ORF">BJ986_001785</name>
</gene>
<evidence type="ECO:0000256" key="1">
    <source>
        <dbReference type="ARBA" id="ARBA00008725"/>
    </source>
</evidence>
<comment type="similarity">
    <text evidence="2">Belongs to the neocarzinostatin family.</text>
</comment>
<dbReference type="AlphaFoldDB" id="A0A852WE42"/>
<evidence type="ECO:0000256" key="4">
    <source>
        <dbReference type="ARBA" id="ARBA00023022"/>
    </source>
</evidence>
<evidence type="ECO:0000256" key="2">
    <source>
        <dbReference type="ARBA" id="ARBA00010648"/>
    </source>
</evidence>
<evidence type="ECO:0000256" key="6">
    <source>
        <dbReference type="ARBA" id="ARBA00023157"/>
    </source>
</evidence>
<feature type="region of interest" description="Disordered" evidence="7">
    <location>
        <begin position="491"/>
        <end position="578"/>
    </location>
</feature>
<keyword evidence="4" id="KW-0044">Antibiotic</keyword>
<keyword evidence="10" id="KW-1185">Reference proteome</keyword>
<proteinExistence type="inferred from homology"/>
<comment type="similarity">
    <text evidence="1">Belongs to the PstS family.</text>
</comment>
<dbReference type="Proteomes" id="UP000573599">
    <property type="component" value="Unassembled WGS sequence"/>
</dbReference>
<evidence type="ECO:0000256" key="7">
    <source>
        <dbReference type="SAM" id="MobiDB-lite"/>
    </source>
</evidence>
<dbReference type="InterPro" id="IPR027273">
    <property type="entry name" value="Neocarzinostatin-like"/>
</dbReference>
<comment type="caution">
    <text evidence="9">The sequence shown here is derived from an EMBL/GenBank/DDBJ whole genome shotgun (WGS) entry which is preliminary data.</text>
</comment>
<sequence length="610" mass="62545">MSIRPAWGTALRRVSAALVLGGTCLIGLAAISTGAQAQAPRSVTVTPSDQLAEGQWARVSWQGFTGDAPVDIRQCGPEATRIDQCSHFLTNASTTSGAGALTFQVHTGQLTSAQACDAGHPCSVVVLEDSAPEDFSSAAGAPISFAKTADSCPQNVTGMTALGSDAAARAMFRWATTLCDKPYRTPVDFTTGNDVQGRRNAWRDLRDFGVTQDPLTTEDRSLPTVNQRTFTYVPLTVSAVSFAYNLHDAKTGAQIDDLKLTPDLLAMIFTGQIDNWNDPRILALNQGHSFPTSVKPIARADGCGLTLELTRFFEATAKAAYEQGGAAYRGGPVDTYPSTGFVDLRTGGDAVAQGLTRPDDTDYSVYGYIGVLDSSAAAFNGLPMVQVANAAGQYVAPTDPAILAGLSHMRVGADGVTAQPEFDTTDPAAYPLPTLTTAVVPTSGTTKATGTALRTILTYASGDGQKVLPAGYVPMPAALTDIAAQRIATIPQPQDPKPTPSPAPHGPEVTPPGTLPAPTPGSLGALSGGTGPGGSLTGGSMPSPTGGAPLPGPGATTPSETLRASTVSSTTPLVLPQPAPVPAPLLPGVLMLSSGAALGGTLLLRREVAA</sequence>
<dbReference type="PANTHER" id="PTHR42996:SF1">
    <property type="entry name" value="PHOSPHATE-BINDING PROTEIN PSTS"/>
    <property type="match status" value="1"/>
</dbReference>
<dbReference type="GO" id="GO:0003677">
    <property type="term" value="F:DNA binding"/>
    <property type="evidence" value="ECO:0007669"/>
    <property type="project" value="UniProtKB-KW"/>
</dbReference>
<reference evidence="9 10" key="1">
    <citation type="submission" date="2020-07" db="EMBL/GenBank/DDBJ databases">
        <title>Sequencing the genomes of 1000 actinobacteria strains.</title>
        <authorList>
            <person name="Klenk H.-P."/>
        </authorList>
    </citation>
    <scope>NUCLEOTIDE SEQUENCE [LARGE SCALE GENOMIC DNA]</scope>
    <source>
        <strain evidence="9 10">DSM 23987</strain>
    </source>
</reference>
<keyword evidence="5" id="KW-0238">DNA-binding</keyword>
<name>A0A852WE42_9MICO</name>
<organism evidence="9 10">
    <name type="scientific">Pedococcus badiiscoriae</name>
    <dbReference type="NCBI Taxonomy" id="642776"/>
    <lineage>
        <taxon>Bacteria</taxon>
        <taxon>Bacillati</taxon>
        <taxon>Actinomycetota</taxon>
        <taxon>Actinomycetes</taxon>
        <taxon>Micrococcales</taxon>
        <taxon>Intrasporangiaceae</taxon>
        <taxon>Pedococcus</taxon>
    </lineage>
</organism>
<keyword evidence="6" id="KW-1015">Disulfide bond</keyword>
<dbReference type="RefSeq" id="WP_179421663.1">
    <property type="nucleotide sequence ID" value="NZ_JACCAB010000001.1"/>
</dbReference>
<feature type="compositionally biased region" description="Low complexity" evidence="7">
    <location>
        <begin position="538"/>
        <end position="559"/>
    </location>
</feature>
<dbReference type="InterPro" id="IPR024370">
    <property type="entry name" value="PBP_domain"/>
</dbReference>
<dbReference type="Gene3D" id="3.40.190.10">
    <property type="entry name" value="Periplasmic binding protein-like II"/>
    <property type="match status" value="2"/>
</dbReference>
<feature type="domain" description="PBP" evidence="8">
    <location>
        <begin position="155"/>
        <end position="443"/>
    </location>
</feature>
<dbReference type="Gene3D" id="2.60.40.230">
    <property type="entry name" value="Neocarzinostatin-like"/>
    <property type="match status" value="1"/>
</dbReference>